<accession>A0A1B6PGT1</accession>
<dbReference type="Proteomes" id="UP000000768">
    <property type="component" value="Chromosome 7"/>
</dbReference>
<protein>
    <submittedName>
        <fullName evidence="1">Uncharacterized protein</fullName>
    </submittedName>
</protein>
<evidence type="ECO:0000313" key="1">
    <source>
        <dbReference type="EMBL" id="KXG24775.1"/>
    </source>
</evidence>
<dbReference type="Gramene" id="KXG24775">
    <property type="protein sequence ID" value="KXG24775"/>
    <property type="gene ID" value="SORBI_3007G084400"/>
</dbReference>
<dbReference type="InParanoid" id="A0A1B6PGT1"/>
<name>A0A1B6PGT1_SORBI</name>
<organism evidence="1 2">
    <name type="scientific">Sorghum bicolor</name>
    <name type="common">Sorghum</name>
    <name type="synonym">Sorghum vulgare</name>
    <dbReference type="NCBI Taxonomy" id="4558"/>
    <lineage>
        <taxon>Eukaryota</taxon>
        <taxon>Viridiplantae</taxon>
        <taxon>Streptophyta</taxon>
        <taxon>Embryophyta</taxon>
        <taxon>Tracheophyta</taxon>
        <taxon>Spermatophyta</taxon>
        <taxon>Magnoliopsida</taxon>
        <taxon>Liliopsida</taxon>
        <taxon>Poales</taxon>
        <taxon>Poaceae</taxon>
        <taxon>PACMAD clade</taxon>
        <taxon>Panicoideae</taxon>
        <taxon>Andropogonodae</taxon>
        <taxon>Andropogoneae</taxon>
        <taxon>Sorghinae</taxon>
        <taxon>Sorghum</taxon>
    </lineage>
</organism>
<keyword evidence="2" id="KW-1185">Reference proteome</keyword>
<evidence type="ECO:0000313" key="2">
    <source>
        <dbReference type="Proteomes" id="UP000000768"/>
    </source>
</evidence>
<sequence length="75" mass="7936">MLAARSVESAPGPRVGLVAKSGIPDELEPLVRERAIREGLVGQRLLEKGAVAELVPQEALHVHRGLGAVGDEARH</sequence>
<proteinExistence type="predicted"/>
<dbReference type="EMBL" id="CM000766">
    <property type="protein sequence ID" value="KXG24775.1"/>
    <property type="molecule type" value="Genomic_DNA"/>
</dbReference>
<reference evidence="2" key="2">
    <citation type="journal article" date="2018" name="Plant J.">
        <title>The Sorghum bicolor reference genome: improved assembly, gene annotations, a transcriptome atlas, and signatures of genome organization.</title>
        <authorList>
            <person name="McCormick R.F."/>
            <person name="Truong S.K."/>
            <person name="Sreedasyam A."/>
            <person name="Jenkins J."/>
            <person name="Shu S."/>
            <person name="Sims D."/>
            <person name="Kennedy M."/>
            <person name="Amirebrahimi M."/>
            <person name="Weers B.D."/>
            <person name="McKinley B."/>
            <person name="Mattison A."/>
            <person name="Morishige D.T."/>
            <person name="Grimwood J."/>
            <person name="Schmutz J."/>
            <person name="Mullet J.E."/>
        </authorList>
    </citation>
    <scope>NUCLEOTIDE SEQUENCE [LARGE SCALE GENOMIC DNA]</scope>
    <source>
        <strain evidence="2">cv. BTx623</strain>
    </source>
</reference>
<gene>
    <name evidence="1" type="ORF">SORBI_3007G084400</name>
</gene>
<reference evidence="1 2" key="1">
    <citation type="journal article" date="2009" name="Nature">
        <title>The Sorghum bicolor genome and the diversification of grasses.</title>
        <authorList>
            <person name="Paterson A.H."/>
            <person name="Bowers J.E."/>
            <person name="Bruggmann R."/>
            <person name="Dubchak I."/>
            <person name="Grimwood J."/>
            <person name="Gundlach H."/>
            <person name="Haberer G."/>
            <person name="Hellsten U."/>
            <person name="Mitros T."/>
            <person name="Poliakov A."/>
            <person name="Schmutz J."/>
            <person name="Spannagl M."/>
            <person name="Tang H."/>
            <person name="Wang X."/>
            <person name="Wicker T."/>
            <person name="Bharti A.K."/>
            <person name="Chapman J."/>
            <person name="Feltus F.A."/>
            <person name="Gowik U."/>
            <person name="Grigoriev I.V."/>
            <person name="Lyons E."/>
            <person name="Maher C.A."/>
            <person name="Martis M."/>
            <person name="Narechania A."/>
            <person name="Otillar R.P."/>
            <person name="Penning B.W."/>
            <person name="Salamov A.A."/>
            <person name="Wang Y."/>
            <person name="Zhang L."/>
            <person name="Carpita N.C."/>
            <person name="Freeling M."/>
            <person name="Gingle A.R."/>
            <person name="Hash C.T."/>
            <person name="Keller B."/>
            <person name="Klein P."/>
            <person name="Kresovich S."/>
            <person name="McCann M.C."/>
            <person name="Ming R."/>
            <person name="Peterson D.G."/>
            <person name="Mehboob-ur-Rahman"/>
            <person name="Ware D."/>
            <person name="Westhoff P."/>
            <person name="Mayer K.F."/>
            <person name="Messing J."/>
            <person name="Rokhsar D.S."/>
        </authorList>
    </citation>
    <scope>NUCLEOTIDE SEQUENCE [LARGE SCALE GENOMIC DNA]</scope>
    <source>
        <strain evidence="2">cv. BTx623</strain>
    </source>
</reference>
<dbReference type="AlphaFoldDB" id="A0A1B6PGT1"/>